<dbReference type="InterPro" id="IPR027304">
    <property type="entry name" value="Trigger_fact/SurA_dom_sf"/>
</dbReference>
<name>A0A7M2RL57_9FIRM</name>
<dbReference type="RefSeq" id="WP_193736402.1">
    <property type="nucleotide sequence ID" value="NZ_CP063304.1"/>
</dbReference>
<evidence type="ECO:0000259" key="6">
    <source>
        <dbReference type="PROSITE" id="PS50059"/>
    </source>
</evidence>
<evidence type="ECO:0000313" key="8">
    <source>
        <dbReference type="Proteomes" id="UP000593601"/>
    </source>
</evidence>
<dbReference type="EC" id="5.2.1.8" evidence="2 5"/>
<dbReference type="InterPro" id="IPR046357">
    <property type="entry name" value="PPIase_dom_sf"/>
</dbReference>
<keyword evidence="4 5" id="KW-0413">Isomerase</keyword>
<evidence type="ECO:0000256" key="1">
    <source>
        <dbReference type="ARBA" id="ARBA00000971"/>
    </source>
</evidence>
<evidence type="ECO:0000256" key="2">
    <source>
        <dbReference type="ARBA" id="ARBA00013194"/>
    </source>
</evidence>
<dbReference type="Pfam" id="PF00254">
    <property type="entry name" value="FKBP_C"/>
    <property type="match status" value="1"/>
</dbReference>
<dbReference type="PROSITE" id="PS51257">
    <property type="entry name" value="PROKAR_LIPOPROTEIN"/>
    <property type="match status" value="1"/>
</dbReference>
<evidence type="ECO:0000256" key="4">
    <source>
        <dbReference type="ARBA" id="ARBA00023235"/>
    </source>
</evidence>
<evidence type="ECO:0000256" key="3">
    <source>
        <dbReference type="ARBA" id="ARBA00023110"/>
    </source>
</evidence>
<keyword evidence="3 5" id="KW-0697">Rotamase</keyword>
<accession>A0A7M2RL57</accession>
<proteinExistence type="predicted"/>
<dbReference type="PROSITE" id="PS50059">
    <property type="entry name" value="FKBP_PPIASE"/>
    <property type="match status" value="1"/>
</dbReference>
<dbReference type="Gene3D" id="1.10.3120.10">
    <property type="entry name" value="Trigger factor, C-terminal domain"/>
    <property type="match status" value="1"/>
</dbReference>
<dbReference type="SUPFAM" id="SSF109998">
    <property type="entry name" value="Triger factor/SurA peptide-binding domain-like"/>
    <property type="match status" value="1"/>
</dbReference>
<organism evidence="7 8">
    <name type="scientific">Blautia liquoris</name>
    <dbReference type="NCBI Taxonomy" id="2779518"/>
    <lineage>
        <taxon>Bacteria</taxon>
        <taxon>Bacillati</taxon>
        <taxon>Bacillota</taxon>
        <taxon>Clostridia</taxon>
        <taxon>Lachnospirales</taxon>
        <taxon>Lachnospiraceae</taxon>
        <taxon>Blautia</taxon>
    </lineage>
</organism>
<dbReference type="InterPro" id="IPR037041">
    <property type="entry name" value="Trigger_fac_C_sf"/>
</dbReference>
<evidence type="ECO:0000256" key="5">
    <source>
        <dbReference type="PROSITE-ProRule" id="PRU00277"/>
    </source>
</evidence>
<dbReference type="Proteomes" id="UP000593601">
    <property type="component" value="Chromosome"/>
</dbReference>
<dbReference type="InterPro" id="IPR001179">
    <property type="entry name" value="PPIase_FKBP_dom"/>
</dbReference>
<dbReference type="InterPro" id="IPR008880">
    <property type="entry name" value="Trigger_fac_C"/>
</dbReference>
<dbReference type="EMBL" id="CP063304">
    <property type="protein sequence ID" value="QOV20082.1"/>
    <property type="molecule type" value="Genomic_DNA"/>
</dbReference>
<sequence length="360" mass="41470">MKKGRVFLIVSLCMTLIVISGCGKSRKSHSDIPKSDDEEYGMEIVDDTNKNVNILDIVDLGDYKNLKLNHQEKKVTNSDVERAVADALQNTQIVDEGAESGDWVFASFTGQVDGTIISDESNEGMQFKIGESGMPFGFDESIIGLKPGESKDIDLQLPDEYKKNPDLSGKKITYSIIVNSITRSYPELTEDWIHKYTEYSSKDEYKSSVRENLIQEASLNQNDIDEEEFWEKIKKTCIIEKYIKTDIDSAKKQFDLNMNNNLQMSGIDLDTYKSQMKLNDKEYEKQKINDIKRIVEQDMIIRAISKKEGFKIDDEKSKEVIMDMANEYQMTEQSFRSLFKKKDLEKQVMRRRVIDLIAEN</sequence>
<dbReference type="GO" id="GO:0006457">
    <property type="term" value="P:protein folding"/>
    <property type="evidence" value="ECO:0007669"/>
    <property type="project" value="InterPro"/>
</dbReference>
<dbReference type="GO" id="GO:0015031">
    <property type="term" value="P:protein transport"/>
    <property type="evidence" value="ECO:0007669"/>
    <property type="project" value="InterPro"/>
</dbReference>
<dbReference type="AlphaFoldDB" id="A0A7M2RL57"/>
<dbReference type="GO" id="GO:0003755">
    <property type="term" value="F:peptidyl-prolyl cis-trans isomerase activity"/>
    <property type="evidence" value="ECO:0007669"/>
    <property type="project" value="UniProtKB-KW"/>
</dbReference>
<comment type="catalytic activity">
    <reaction evidence="1 5">
        <text>[protein]-peptidylproline (omega=180) = [protein]-peptidylproline (omega=0)</text>
        <dbReference type="Rhea" id="RHEA:16237"/>
        <dbReference type="Rhea" id="RHEA-COMP:10747"/>
        <dbReference type="Rhea" id="RHEA-COMP:10748"/>
        <dbReference type="ChEBI" id="CHEBI:83833"/>
        <dbReference type="ChEBI" id="CHEBI:83834"/>
        <dbReference type="EC" id="5.2.1.8"/>
    </reaction>
</comment>
<reference evidence="7 8" key="1">
    <citation type="submission" date="2020-10" db="EMBL/GenBank/DDBJ databases">
        <title>Blautia liquoris sp.nov., isolated from the mud in a fermentation cellar used for the production of Chinese strong-flavoured liquor.</title>
        <authorList>
            <person name="Lu L."/>
        </authorList>
    </citation>
    <scope>NUCLEOTIDE SEQUENCE [LARGE SCALE GENOMIC DNA]</scope>
    <source>
        <strain evidence="7 8">LZLJ-3</strain>
    </source>
</reference>
<dbReference type="Pfam" id="PF05698">
    <property type="entry name" value="Trigger_C"/>
    <property type="match status" value="1"/>
</dbReference>
<protein>
    <recommendedName>
        <fullName evidence="2 5">peptidylprolyl isomerase</fullName>
        <ecNumber evidence="2 5">5.2.1.8</ecNumber>
    </recommendedName>
</protein>
<gene>
    <name evidence="7" type="ORF">INP51_03780</name>
</gene>
<keyword evidence="8" id="KW-1185">Reference proteome</keyword>
<dbReference type="Gene3D" id="3.10.50.40">
    <property type="match status" value="1"/>
</dbReference>
<dbReference type="SUPFAM" id="SSF54534">
    <property type="entry name" value="FKBP-like"/>
    <property type="match status" value="1"/>
</dbReference>
<feature type="domain" description="PPIase FKBP-type" evidence="6">
    <location>
        <begin position="101"/>
        <end position="161"/>
    </location>
</feature>
<dbReference type="KEGG" id="bliq:INP51_03780"/>
<evidence type="ECO:0000313" key="7">
    <source>
        <dbReference type="EMBL" id="QOV20082.1"/>
    </source>
</evidence>